<dbReference type="InterPro" id="IPR001060">
    <property type="entry name" value="FCH_dom"/>
</dbReference>
<sequence>MMAQAHKEALPARDPEITGDNSTIITEILRSEIGVATLLTRLKQSISSCKDFAVFLKKRATLEDEHAQGMRKLCRSTRESLRRPDTRQESYARQFEEMLNLHDHLAENETGCALVLHQMHEDLAQLASTMERGRKHWKQFGLSAERKVNDAEQMAEKAKAKYNSCAEECERVRTGDRRGGKPFGFKPSRSGAQYEEELHRRLTAAAFDYEVKVQAAQAQRLELVNSLRPQLVHAVHEMVNECDSGLTAYVQKYSQLNEKLVLSNGIAISPFKGAHVTESRSLRDIVSSIDNDADFKSFWASHSHKMPASPKEPEAQFKQHAGPSGKYTPRPPQQNLPSGPPIVHDESPHNFSLPPIPRDVDQPTFPDMVQSAGAANNQSAALPIQPAAWPASSTSQDNSVQRSSQDSLADIPQLRPVFGVPLDEILARDDCSIPTIVCQCVQAIDLYGLDVEGIYRLSGEKSHVDRIKALFNNDASCINFRRPEDFLHDVHSVASVLKQFLRDLPEPLLTNELYHEFIAASKIDDDISRRDSLHGLINRLPDSNYATLRLLVLHLNRVQEHSNMNRMTSENLAICFGPTLLGSNSNSNMVDAGWQVRGIDTVVQNCFSIFHDE</sequence>
<dbReference type="InterPro" id="IPR008936">
    <property type="entry name" value="Rho_GTPase_activation_prot"/>
</dbReference>
<dbReference type="GO" id="GO:0005096">
    <property type="term" value="F:GTPase activator activity"/>
    <property type="evidence" value="ECO:0007669"/>
    <property type="project" value="UniProtKB-KW"/>
</dbReference>
<dbReference type="Gene3D" id="1.10.555.10">
    <property type="entry name" value="Rho GTPase activation protein"/>
    <property type="match status" value="1"/>
</dbReference>
<evidence type="ECO:0000313" key="7">
    <source>
        <dbReference type="EMBL" id="KAA8899772.1"/>
    </source>
</evidence>
<feature type="domain" description="F-BAR" evidence="6">
    <location>
        <begin position="23"/>
        <end position="294"/>
    </location>
</feature>
<dbReference type="SUPFAM" id="SSF48350">
    <property type="entry name" value="GTPase activation domain, GAP"/>
    <property type="match status" value="1"/>
</dbReference>
<feature type="coiled-coil region" evidence="3">
    <location>
        <begin position="141"/>
        <end position="168"/>
    </location>
</feature>
<dbReference type="SUPFAM" id="SSF103657">
    <property type="entry name" value="BAR/IMD domain-like"/>
    <property type="match status" value="1"/>
</dbReference>
<dbReference type="AlphaFoldDB" id="A0A5J5EQL1"/>
<dbReference type="InParanoid" id="A0A5J5EQL1"/>
<evidence type="ECO:0000313" key="8">
    <source>
        <dbReference type="Proteomes" id="UP000326924"/>
    </source>
</evidence>
<dbReference type="Pfam" id="PF00620">
    <property type="entry name" value="RhoGAP"/>
    <property type="match status" value="1"/>
</dbReference>
<dbReference type="InterPro" id="IPR031160">
    <property type="entry name" value="F_BAR_dom"/>
</dbReference>
<dbReference type="InterPro" id="IPR050729">
    <property type="entry name" value="Rho-GAP"/>
</dbReference>
<dbReference type="PANTHER" id="PTHR23176">
    <property type="entry name" value="RHO/RAC/CDC GTPASE-ACTIVATING PROTEIN"/>
    <property type="match status" value="1"/>
</dbReference>
<dbReference type="EMBL" id="VXIS01000162">
    <property type="protein sequence ID" value="KAA8899772.1"/>
    <property type="molecule type" value="Genomic_DNA"/>
</dbReference>
<proteinExistence type="predicted"/>
<gene>
    <name evidence="7" type="ORF">FN846DRAFT_960014</name>
</gene>
<evidence type="ECO:0000259" key="6">
    <source>
        <dbReference type="PROSITE" id="PS51741"/>
    </source>
</evidence>
<protein>
    <submittedName>
        <fullName evidence="7">Rho GTPase activation protein</fullName>
    </submittedName>
</protein>
<evidence type="ECO:0000256" key="1">
    <source>
        <dbReference type="ARBA" id="ARBA00022468"/>
    </source>
</evidence>
<feature type="compositionally biased region" description="Polar residues" evidence="4">
    <location>
        <begin position="391"/>
        <end position="407"/>
    </location>
</feature>
<reference evidence="7 8" key="1">
    <citation type="submission" date="2019-09" db="EMBL/GenBank/DDBJ databases">
        <title>Draft genome of the ectomycorrhizal ascomycete Sphaerosporella brunnea.</title>
        <authorList>
            <consortium name="DOE Joint Genome Institute"/>
            <person name="Benucci G.M."/>
            <person name="Marozzi G."/>
            <person name="Antonielli L."/>
            <person name="Sanchez S."/>
            <person name="Marco P."/>
            <person name="Wang X."/>
            <person name="Falini L.B."/>
            <person name="Barry K."/>
            <person name="Haridas S."/>
            <person name="Lipzen A."/>
            <person name="Labutti K."/>
            <person name="Grigoriev I.V."/>
            <person name="Murat C."/>
            <person name="Martin F."/>
            <person name="Albertini E."/>
            <person name="Donnini D."/>
            <person name="Bonito G."/>
        </authorList>
    </citation>
    <scope>NUCLEOTIDE SEQUENCE [LARGE SCALE GENOMIC DNA]</scope>
    <source>
        <strain evidence="7 8">Sb_GMNB300</strain>
    </source>
</reference>
<keyword evidence="8" id="KW-1185">Reference proteome</keyword>
<feature type="compositionally biased region" description="Low complexity" evidence="4">
    <location>
        <begin position="370"/>
        <end position="381"/>
    </location>
</feature>
<feature type="domain" description="Rho-GAP" evidence="5">
    <location>
        <begin position="420"/>
        <end position="610"/>
    </location>
</feature>
<dbReference type="Pfam" id="PF00611">
    <property type="entry name" value="FCH"/>
    <property type="match status" value="1"/>
</dbReference>
<dbReference type="GO" id="GO:0005938">
    <property type="term" value="C:cell cortex"/>
    <property type="evidence" value="ECO:0007669"/>
    <property type="project" value="UniProtKB-ARBA"/>
</dbReference>
<evidence type="ECO:0000259" key="5">
    <source>
        <dbReference type="PROSITE" id="PS50238"/>
    </source>
</evidence>
<evidence type="ECO:0000256" key="2">
    <source>
        <dbReference type="PROSITE-ProRule" id="PRU01077"/>
    </source>
</evidence>
<keyword evidence="2 3" id="KW-0175">Coiled coil</keyword>
<dbReference type="GO" id="GO:0007165">
    <property type="term" value="P:signal transduction"/>
    <property type="evidence" value="ECO:0007669"/>
    <property type="project" value="InterPro"/>
</dbReference>
<accession>A0A5J5EQL1</accession>
<comment type="caution">
    <text evidence="7">The sequence shown here is derived from an EMBL/GenBank/DDBJ whole genome shotgun (WGS) entry which is preliminary data.</text>
</comment>
<dbReference type="FunCoup" id="A0A5J5EQL1">
    <property type="interactions" value="162"/>
</dbReference>
<dbReference type="PROSITE" id="PS51741">
    <property type="entry name" value="F_BAR"/>
    <property type="match status" value="1"/>
</dbReference>
<feature type="region of interest" description="Disordered" evidence="4">
    <location>
        <begin position="303"/>
        <end position="408"/>
    </location>
</feature>
<dbReference type="InterPro" id="IPR000198">
    <property type="entry name" value="RhoGAP_dom"/>
</dbReference>
<keyword evidence="1" id="KW-0343">GTPase activation</keyword>
<dbReference type="PANTHER" id="PTHR23176:SF136">
    <property type="entry name" value="RHO GTPASE ACTIVATOR (RGD1)"/>
    <property type="match status" value="1"/>
</dbReference>
<organism evidence="7 8">
    <name type="scientific">Sphaerosporella brunnea</name>
    <dbReference type="NCBI Taxonomy" id="1250544"/>
    <lineage>
        <taxon>Eukaryota</taxon>
        <taxon>Fungi</taxon>
        <taxon>Dikarya</taxon>
        <taxon>Ascomycota</taxon>
        <taxon>Pezizomycotina</taxon>
        <taxon>Pezizomycetes</taxon>
        <taxon>Pezizales</taxon>
        <taxon>Pyronemataceae</taxon>
        <taxon>Sphaerosporella</taxon>
    </lineage>
</organism>
<dbReference type="SMART" id="SM00324">
    <property type="entry name" value="RhoGAP"/>
    <property type="match status" value="1"/>
</dbReference>
<dbReference type="SMART" id="SM00055">
    <property type="entry name" value="FCH"/>
    <property type="match status" value="1"/>
</dbReference>
<dbReference type="PROSITE" id="PS50238">
    <property type="entry name" value="RHOGAP"/>
    <property type="match status" value="1"/>
</dbReference>
<dbReference type="OrthoDB" id="437889at2759"/>
<evidence type="ECO:0000256" key="4">
    <source>
        <dbReference type="SAM" id="MobiDB-lite"/>
    </source>
</evidence>
<dbReference type="InterPro" id="IPR027267">
    <property type="entry name" value="AH/BAR_dom_sf"/>
</dbReference>
<evidence type="ECO:0000256" key="3">
    <source>
        <dbReference type="SAM" id="Coils"/>
    </source>
</evidence>
<dbReference type="Proteomes" id="UP000326924">
    <property type="component" value="Unassembled WGS sequence"/>
</dbReference>
<name>A0A5J5EQL1_9PEZI</name>
<feature type="compositionally biased region" description="Pro residues" evidence="4">
    <location>
        <begin position="329"/>
        <end position="340"/>
    </location>
</feature>
<dbReference type="Gene3D" id="1.20.1270.60">
    <property type="entry name" value="Arfaptin homology (AH) domain/BAR domain"/>
    <property type="match status" value="1"/>
</dbReference>